<keyword evidence="2" id="KW-0058">Aromatic hydrocarbons catabolism</keyword>
<dbReference type="PROSITE" id="PS00676">
    <property type="entry name" value="SIGMA54_INTERACT_2"/>
    <property type="match status" value="1"/>
</dbReference>
<name>A0A8S0WHC2_9FIRM</name>
<evidence type="ECO:0000313" key="14">
    <source>
        <dbReference type="Proteomes" id="UP001071230"/>
    </source>
</evidence>
<dbReference type="Pfam" id="PF25601">
    <property type="entry name" value="AAA_lid_14"/>
    <property type="match status" value="1"/>
</dbReference>
<dbReference type="GO" id="GO:0006355">
    <property type="term" value="P:regulation of DNA-templated transcription"/>
    <property type="evidence" value="ECO:0007669"/>
    <property type="project" value="InterPro"/>
</dbReference>
<keyword evidence="4" id="KW-0805">Transcription regulation</keyword>
<dbReference type="InterPro" id="IPR025944">
    <property type="entry name" value="Sigma_54_int_dom_CS"/>
</dbReference>
<dbReference type="InterPro" id="IPR025943">
    <property type="entry name" value="Sigma_54_int_dom_ATP-bd_2"/>
</dbReference>
<dbReference type="AlphaFoldDB" id="A0A8S0WHC2"/>
<feature type="domain" description="Sigma-54 factor interaction" evidence="9">
    <location>
        <begin position="259"/>
        <end position="488"/>
    </location>
</feature>
<dbReference type="PROSITE" id="PS00675">
    <property type="entry name" value="SIGMA54_INTERACT_1"/>
    <property type="match status" value="1"/>
</dbReference>
<dbReference type="EMBL" id="CDGJ01000048">
    <property type="protein sequence ID" value="CEJ07272.1"/>
    <property type="molecule type" value="Genomic_DNA"/>
</dbReference>
<dbReference type="InterPro" id="IPR009057">
    <property type="entry name" value="Homeodomain-like_sf"/>
</dbReference>
<reference evidence="13" key="1">
    <citation type="submission" date="2014-11" db="EMBL/GenBank/DDBJ databases">
        <authorList>
            <person name="Hornung B.V."/>
        </authorList>
    </citation>
    <scope>NUCLEOTIDE SEQUENCE</scope>
    <source>
        <strain evidence="13">INE</strain>
    </source>
</reference>
<evidence type="ECO:0000256" key="6">
    <source>
        <dbReference type="ARBA" id="ARBA00023163"/>
    </source>
</evidence>
<dbReference type="Proteomes" id="UP001071230">
    <property type="component" value="Unassembled WGS sequence"/>
</dbReference>
<keyword evidence="12" id="KW-0808">Transferase</keyword>
<keyword evidence="8" id="KW-0175">Coiled coil</keyword>
<dbReference type="InterPro" id="IPR035965">
    <property type="entry name" value="PAS-like_dom_sf"/>
</dbReference>
<evidence type="ECO:0000313" key="13">
    <source>
        <dbReference type="EMBL" id="CEJ07272.1"/>
    </source>
</evidence>
<dbReference type="EMBL" id="LR746496">
    <property type="protein sequence ID" value="CAA7602582.1"/>
    <property type="molecule type" value="Genomic_DNA"/>
</dbReference>
<dbReference type="SMART" id="SM00091">
    <property type="entry name" value="PAS"/>
    <property type="match status" value="2"/>
</dbReference>
<gene>
    <name evidence="13" type="ORF">DEACI_1733</name>
    <name evidence="12" type="ORF">DEACI_3261</name>
</gene>
<dbReference type="SUPFAM" id="SSF55785">
    <property type="entry name" value="PYP-like sensor domain (PAS domain)"/>
    <property type="match status" value="2"/>
</dbReference>
<dbReference type="GO" id="GO:0016740">
    <property type="term" value="F:transferase activity"/>
    <property type="evidence" value="ECO:0007669"/>
    <property type="project" value="UniProtKB-KW"/>
</dbReference>
<evidence type="ECO:0000256" key="1">
    <source>
        <dbReference type="ARBA" id="ARBA00022741"/>
    </source>
</evidence>
<dbReference type="PROSITE" id="PS00688">
    <property type="entry name" value="SIGMA54_INTERACT_3"/>
    <property type="match status" value="1"/>
</dbReference>
<feature type="domain" description="PAS" evidence="10">
    <location>
        <begin position="115"/>
        <end position="160"/>
    </location>
</feature>
<accession>A0A8S0WHC2</accession>
<reference evidence="12" key="2">
    <citation type="submission" date="2020-01" db="EMBL/GenBank/DDBJ databases">
        <authorList>
            <person name="Hornung B."/>
        </authorList>
    </citation>
    <scope>NUCLEOTIDE SEQUENCE</scope>
    <source>
        <strain evidence="12">PacBioINE</strain>
    </source>
</reference>
<evidence type="ECO:0000256" key="7">
    <source>
        <dbReference type="ARBA" id="ARBA00029500"/>
    </source>
</evidence>
<evidence type="ECO:0000259" key="11">
    <source>
        <dbReference type="PROSITE" id="PS50113"/>
    </source>
</evidence>
<dbReference type="Pfam" id="PF00158">
    <property type="entry name" value="Sigma54_activat"/>
    <property type="match status" value="1"/>
</dbReference>
<proteinExistence type="predicted"/>
<keyword evidence="1" id="KW-0547">Nucleotide-binding</keyword>
<dbReference type="RefSeq" id="WP_240985926.1">
    <property type="nucleotide sequence ID" value="NZ_CDGJ01000048.1"/>
</dbReference>
<evidence type="ECO:0000259" key="10">
    <source>
        <dbReference type="PROSITE" id="PS50112"/>
    </source>
</evidence>
<evidence type="ECO:0000256" key="2">
    <source>
        <dbReference type="ARBA" id="ARBA00022797"/>
    </source>
</evidence>
<dbReference type="SUPFAM" id="SSF46689">
    <property type="entry name" value="Homeodomain-like"/>
    <property type="match status" value="1"/>
</dbReference>
<evidence type="ECO:0000313" key="12">
    <source>
        <dbReference type="EMBL" id="CAA7602582.1"/>
    </source>
</evidence>
<dbReference type="PANTHER" id="PTHR32071:SF57">
    <property type="entry name" value="C4-DICARBOXYLATE TRANSPORT TRANSCRIPTIONAL REGULATORY PROTEIN DCTD"/>
    <property type="match status" value="1"/>
</dbReference>
<dbReference type="Pfam" id="PF13188">
    <property type="entry name" value="PAS_8"/>
    <property type="match status" value="1"/>
</dbReference>
<keyword evidence="6" id="KW-0804">Transcription</keyword>
<dbReference type="InterPro" id="IPR030828">
    <property type="entry name" value="HTH_TyrR"/>
</dbReference>
<dbReference type="CDD" id="cd00130">
    <property type="entry name" value="PAS"/>
    <property type="match status" value="1"/>
</dbReference>
<evidence type="ECO:0000256" key="3">
    <source>
        <dbReference type="ARBA" id="ARBA00022840"/>
    </source>
</evidence>
<dbReference type="Gene3D" id="1.10.8.60">
    <property type="match status" value="1"/>
</dbReference>
<dbReference type="Gene3D" id="1.10.10.60">
    <property type="entry name" value="Homeodomain-like"/>
    <property type="match status" value="1"/>
</dbReference>
<dbReference type="InterPro" id="IPR027417">
    <property type="entry name" value="P-loop_NTPase"/>
</dbReference>
<dbReference type="GO" id="GO:0005524">
    <property type="term" value="F:ATP binding"/>
    <property type="evidence" value="ECO:0007669"/>
    <property type="project" value="UniProtKB-KW"/>
</dbReference>
<dbReference type="PROSITE" id="PS50112">
    <property type="entry name" value="PAS"/>
    <property type="match status" value="1"/>
</dbReference>
<dbReference type="PANTHER" id="PTHR32071">
    <property type="entry name" value="TRANSCRIPTIONAL REGULATORY PROTEIN"/>
    <property type="match status" value="1"/>
</dbReference>
<dbReference type="InterPro" id="IPR003593">
    <property type="entry name" value="AAA+_ATPase"/>
</dbReference>
<dbReference type="Gene3D" id="3.30.450.20">
    <property type="entry name" value="PAS domain"/>
    <property type="match status" value="2"/>
</dbReference>
<sequence length="580" mass="65131">MSLERAFAEIYHGVIVIDLEGRVVAANKAAAELLNIQEGLVGLPASSIPPGRGIMAVLSTGTPIWRDKVAVNGRVLVFHHQPFRKEGRLGGVVSSFQDMSGWEAKERELETVRQENRELEAIFDSSFDEIFVTDGQGYTLRVNKAGQGFYGLNEAEIVGKHVSTLEEEGLFSPSITPQVIKLKKRLTSVQTTKNGHKIIVTGNPVFDEQGKIIRVVTNSRDITELSNLRQRLEETEKLMDSYRSEIAKLRLERLKLTDVVSDSPAMRNILELAERVAGVDSTVLIEGESGVGKGVVAAKVHDWSKRREKPYITVNCGAIPETLIESELFGYEFGAFTGAKKEGKKGLFELAQGGTVFLDEITELPLNLQVKLLHVVQERRIMRVGGGEPVAINVRIIAATNRDMKSLIKEKKFREDLYYRLNVVPVVIPPLRMRREDIPGLIEHFLAACGEKYELQKRVSAEALKYLVAYNWPGNVRELENLIERFVVTVDGPEILPQHLPEYLRRADPGGEKLLVLDICPLKEAMEELERQLLAKALARFPNTYRMADALEVNQSTIVRKLHRYGISKNLARYRDEETT</sequence>
<dbReference type="Pfam" id="PF18024">
    <property type="entry name" value="HTH_50"/>
    <property type="match status" value="1"/>
</dbReference>
<dbReference type="PROSITE" id="PS50045">
    <property type="entry name" value="SIGMA54_INTERACT_4"/>
    <property type="match status" value="1"/>
</dbReference>
<protein>
    <recommendedName>
        <fullName evidence="7">HTH-type transcriptional regulatory protein TyrR</fullName>
    </recommendedName>
</protein>
<dbReference type="Gene3D" id="3.40.50.300">
    <property type="entry name" value="P-loop containing nucleotide triphosphate hydrolases"/>
    <property type="match status" value="1"/>
</dbReference>
<dbReference type="PROSITE" id="PS50113">
    <property type="entry name" value="PAC"/>
    <property type="match status" value="1"/>
</dbReference>
<dbReference type="SUPFAM" id="SSF52540">
    <property type="entry name" value="P-loop containing nucleoside triphosphate hydrolases"/>
    <property type="match status" value="1"/>
</dbReference>
<dbReference type="KEGG" id="aacx:DEACI_3261"/>
<feature type="coiled-coil region" evidence="8">
    <location>
        <begin position="218"/>
        <end position="252"/>
    </location>
</feature>
<evidence type="ECO:0000256" key="4">
    <source>
        <dbReference type="ARBA" id="ARBA00023015"/>
    </source>
</evidence>
<feature type="domain" description="PAC" evidence="11">
    <location>
        <begin position="180"/>
        <end position="234"/>
    </location>
</feature>
<dbReference type="CDD" id="cd00009">
    <property type="entry name" value="AAA"/>
    <property type="match status" value="1"/>
</dbReference>
<organism evidence="12">
    <name type="scientific">Acididesulfobacillus acetoxydans</name>
    <dbReference type="NCBI Taxonomy" id="1561005"/>
    <lineage>
        <taxon>Bacteria</taxon>
        <taxon>Bacillati</taxon>
        <taxon>Bacillota</taxon>
        <taxon>Clostridia</taxon>
        <taxon>Eubacteriales</taxon>
        <taxon>Peptococcaceae</taxon>
        <taxon>Acididesulfobacillus</taxon>
    </lineage>
</organism>
<evidence type="ECO:0000256" key="8">
    <source>
        <dbReference type="SAM" id="Coils"/>
    </source>
</evidence>
<dbReference type="Proteomes" id="UP000836597">
    <property type="component" value="Chromosome"/>
</dbReference>
<dbReference type="InterPro" id="IPR002078">
    <property type="entry name" value="Sigma_54_int"/>
</dbReference>
<dbReference type="NCBIfam" id="TIGR04381">
    <property type="entry name" value="HTH_TypR"/>
    <property type="match status" value="1"/>
</dbReference>
<keyword evidence="14" id="KW-1185">Reference proteome</keyword>
<keyword evidence="5" id="KW-0238">DNA-binding</keyword>
<dbReference type="InterPro" id="IPR025662">
    <property type="entry name" value="Sigma_54_int_dom_ATP-bd_1"/>
</dbReference>
<evidence type="ECO:0000256" key="5">
    <source>
        <dbReference type="ARBA" id="ARBA00023125"/>
    </source>
</evidence>
<dbReference type="InterPro" id="IPR000700">
    <property type="entry name" value="PAS-assoc_C"/>
</dbReference>
<keyword evidence="3" id="KW-0067">ATP-binding</keyword>
<dbReference type="Pfam" id="PF13426">
    <property type="entry name" value="PAS_9"/>
    <property type="match status" value="1"/>
</dbReference>
<dbReference type="InterPro" id="IPR000014">
    <property type="entry name" value="PAS"/>
</dbReference>
<dbReference type="FunFam" id="3.40.50.300:FF:000006">
    <property type="entry name" value="DNA-binding transcriptional regulator NtrC"/>
    <property type="match status" value="1"/>
</dbReference>
<dbReference type="SMART" id="SM00382">
    <property type="entry name" value="AAA"/>
    <property type="match status" value="1"/>
</dbReference>
<dbReference type="NCBIfam" id="TIGR00229">
    <property type="entry name" value="sensory_box"/>
    <property type="match status" value="1"/>
</dbReference>
<dbReference type="GO" id="GO:0003677">
    <property type="term" value="F:DNA binding"/>
    <property type="evidence" value="ECO:0007669"/>
    <property type="project" value="UniProtKB-KW"/>
</dbReference>
<dbReference type="InterPro" id="IPR058031">
    <property type="entry name" value="AAA_lid_NorR"/>
</dbReference>
<evidence type="ECO:0000259" key="9">
    <source>
        <dbReference type="PROSITE" id="PS50045"/>
    </source>
</evidence>